<evidence type="ECO:0000256" key="4">
    <source>
        <dbReference type="ARBA" id="ARBA00007037"/>
    </source>
</evidence>
<dbReference type="EC" id="2.9.1.2" evidence="5 18"/>
<gene>
    <name evidence="21" type="ORF">SVUK_LOCUS9881</name>
</gene>
<comment type="catalytic activity">
    <reaction evidence="17 18">
        <text>O-phospho-L-seryl-tRNA(Sec) + selenophosphate + H2O = L-selenocysteinyl-tRNA(Sec) + 2 phosphate</text>
        <dbReference type="Rhea" id="RHEA:25041"/>
        <dbReference type="Rhea" id="RHEA-COMP:9743"/>
        <dbReference type="Rhea" id="RHEA-COMP:9947"/>
        <dbReference type="ChEBI" id="CHEBI:15377"/>
        <dbReference type="ChEBI" id="CHEBI:16144"/>
        <dbReference type="ChEBI" id="CHEBI:43474"/>
        <dbReference type="ChEBI" id="CHEBI:78551"/>
        <dbReference type="ChEBI" id="CHEBI:78573"/>
        <dbReference type="EC" id="2.9.1.2"/>
    </reaction>
</comment>
<keyword evidence="12 18" id="KW-0711">Selenium</keyword>
<dbReference type="GO" id="GO:0000049">
    <property type="term" value="F:tRNA binding"/>
    <property type="evidence" value="ECO:0007669"/>
    <property type="project" value="UniProtKB-UniRule"/>
</dbReference>
<keyword evidence="18" id="KW-0963">Cytoplasm</keyword>
<dbReference type="PIRSF" id="PIRSF017689">
    <property type="entry name" value="SepSecS"/>
    <property type="match status" value="1"/>
</dbReference>
<dbReference type="InterPro" id="IPR015422">
    <property type="entry name" value="PyrdxlP-dep_Trfase_small"/>
</dbReference>
<evidence type="ECO:0000256" key="17">
    <source>
        <dbReference type="ARBA" id="ARBA00048808"/>
    </source>
</evidence>
<keyword evidence="7 18" id="KW-0820">tRNA-binding</keyword>
<dbReference type="InterPro" id="IPR015424">
    <property type="entry name" value="PyrdxlP-dep_Trfase"/>
</dbReference>
<evidence type="ECO:0000256" key="7">
    <source>
        <dbReference type="ARBA" id="ARBA00022555"/>
    </source>
</evidence>
<dbReference type="Proteomes" id="UP000270094">
    <property type="component" value="Unassembled WGS sequence"/>
</dbReference>
<organism evidence="21 22">
    <name type="scientific">Strongylus vulgaris</name>
    <name type="common">Blood worm</name>
    <dbReference type="NCBI Taxonomy" id="40348"/>
    <lineage>
        <taxon>Eukaryota</taxon>
        <taxon>Metazoa</taxon>
        <taxon>Ecdysozoa</taxon>
        <taxon>Nematoda</taxon>
        <taxon>Chromadorea</taxon>
        <taxon>Rhabditida</taxon>
        <taxon>Rhabditina</taxon>
        <taxon>Rhabditomorpha</taxon>
        <taxon>Strongyloidea</taxon>
        <taxon>Strongylidae</taxon>
        <taxon>Strongylus</taxon>
    </lineage>
</organism>
<evidence type="ECO:0000256" key="15">
    <source>
        <dbReference type="ARBA" id="ARBA00032048"/>
    </source>
</evidence>
<dbReference type="PANTHER" id="PTHR12944">
    <property type="entry name" value="SOLUBLE LIVER ANTIGEN/LIVER PANCREAS ANTIGEN"/>
    <property type="match status" value="1"/>
</dbReference>
<evidence type="ECO:0000313" key="21">
    <source>
        <dbReference type="EMBL" id="VDM74883.1"/>
    </source>
</evidence>
<reference evidence="21 22" key="1">
    <citation type="submission" date="2018-11" db="EMBL/GenBank/DDBJ databases">
        <authorList>
            <consortium name="Pathogen Informatics"/>
        </authorList>
    </citation>
    <scope>NUCLEOTIDE SEQUENCE [LARGE SCALE GENOMIC DNA]</scope>
</reference>
<keyword evidence="10 18" id="KW-0663">Pyridoxal phosphate</keyword>
<dbReference type="Gene3D" id="3.40.640.10">
    <property type="entry name" value="Type I PLP-dependent aspartate aminotransferase-like (Major domain)"/>
    <property type="match status" value="2"/>
</dbReference>
<evidence type="ECO:0000256" key="2">
    <source>
        <dbReference type="ARBA" id="ARBA00002552"/>
    </source>
</evidence>
<evidence type="ECO:0000256" key="1">
    <source>
        <dbReference type="ARBA" id="ARBA00001933"/>
    </source>
</evidence>
<feature type="binding site" evidence="19">
    <location>
        <position position="295"/>
    </location>
    <ligand>
        <name>tRNA</name>
        <dbReference type="ChEBI" id="CHEBI:17843"/>
    </ligand>
</feature>
<keyword evidence="9 18" id="KW-0694">RNA-binding</keyword>
<comment type="function">
    <text evidence="2 18">Converts O-phosphoseryl-tRNA(Sec) to selenocysteinyl-tRNA(Sec) required for selenoprotein biosynthesis.</text>
</comment>
<dbReference type="InterPro" id="IPR015421">
    <property type="entry name" value="PyrdxlP-dep_Trfase_major"/>
</dbReference>
<comment type="subunit">
    <text evidence="13">Homotetramer formed by a catalytic dimer and a non-catalytic dimer serving as a binding platform that orients tRNASec for catalysis. Each tetramer binds the CCA ends of two tRNAs which point to the active sites of the catalytic dimer.</text>
</comment>
<feature type="modified residue" description="N6-(pyridoxal phosphate)lysine" evidence="20">
    <location>
        <position position="151"/>
    </location>
</feature>
<evidence type="ECO:0000256" key="5">
    <source>
        <dbReference type="ARBA" id="ARBA00012464"/>
    </source>
</evidence>
<protein>
    <recommendedName>
        <fullName evidence="6 18">O-phosphoseryl-tRNA(Sec) selenium transferase</fullName>
        <ecNumber evidence="5 18">2.9.1.2</ecNumber>
    </recommendedName>
    <alternativeName>
        <fullName evidence="14 18">Selenocysteine synthase</fullName>
    </alternativeName>
    <alternativeName>
        <fullName evidence="15 18">Selenocysteinyl-tRNA(Sec) synthase</fullName>
    </alternativeName>
    <alternativeName>
        <fullName evidence="16 18">Sep-tRNA:Sec-tRNA synthase</fullName>
    </alternativeName>
</protein>
<comment type="pathway">
    <text evidence="3 18">Aminoacyl-tRNA biosynthesis; selenocysteinyl-tRNA(Sec) biosynthesis; selenocysteinyl-tRNA(Sec) from L-seryl-tRNA(Sec) (archaeal/eukaryal route): step 2/2.</text>
</comment>
<evidence type="ECO:0000256" key="20">
    <source>
        <dbReference type="PIRSR" id="PIRSR017689-50"/>
    </source>
</evidence>
<evidence type="ECO:0000256" key="11">
    <source>
        <dbReference type="ARBA" id="ARBA00022917"/>
    </source>
</evidence>
<comment type="subcellular location">
    <subcellularLocation>
        <location evidence="18">Cytoplasm</location>
    </subcellularLocation>
</comment>
<comment type="cofactor">
    <cofactor evidence="1 18">
        <name>pyridoxal 5'-phosphate</name>
        <dbReference type="ChEBI" id="CHEBI:597326"/>
    </cofactor>
</comment>
<sequence length="380" mass="41866">MLGCLANEFALHALQEIGIVACKAALVVPLCTGMALSLCMGAWRKSRPTAKYVVWLRVDQKSCFKSILHAGQFPDAFCGARQSILCVMSTTSCFAPRSPDSLEAISGICQIYNVPHLVNNAYGLQSEECVRRINAGRETGRIDAFVQSLDKNFQCTITKVPVGGAIIATFKQSAILPIAQFYPGRLFLKMKKRLISFANEIGECVYEVDDNLISLALTLSSIPKEKQTLFGSILFNRGVSGARLFLKMKKRLISFANEIGECVYEVDDNLISLALTLSSIPKEKQTLFGSILFNRGVSGARVVPSTTSLTSIEDYEFMNFGSHSNEQHGGYLNIACGVGMSEAELDELFSRLTTTYKKFSRQNGIFVPRNDFQNYADSDD</sequence>
<evidence type="ECO:0000256" key="14">
    <source>
        <dbReference type="ARBA" id="ARBA00030669"/>
    </source>
</evidence>
<dbReference type="Gene3D" id="3.90.1150.10">
    <property type="entry name" value="Aspartate Aminotransferase, domain 1"/>
    <property type="match status" value="2"/>
</dbReference>
<evidence type="ECO:0000256" key="12">
    <source>
        <dbReference type="ARBA" id="ARBA00023266"/>
    </source>
</evidence>
<comment type="similarity">
    <text evidence="4 18">Belongs to the SepSecS family.</text>
</comment>
<evidence type="ECO:0000256" key="18">
    <source>
        <dbReference type="PIRNR" id="PIRNR017689"/>
    </source>
</evidence>
<dbReference type="GO" id="GO:0001514">
    <property type="term" value="P:selenocysteine incorporation"/>
    <property type="evidence" value="ECO:0007669"/>
    <property type="project" value="TreeGrafter"/>
</dbReference>
<evidence type="ECO:0000313" key="22">
    <source>
        <dbReference type="Proteomes" id="UP000270094"/>
    </source>
</evidence>
<dbReference type="OrthoDB" id="10263545at2759"/>
<evidence type="ECO:0000256" key="9">
    <source>
        <dbReference type="ARBA" id="ARBA00022884"/>
    </source>
</evidence>
<dbReference type="PANTHER" id="PTHR12944:SF2">
    <property type="entry name" value="O-PHOSPHOSERYL-TRNA(SEC) SELENIUM TRANSFERASE"/>
    <property type="match status" value="1"/>
</dbReference>
<evidence type="ECO:0000256" key="3">
    <source>
        <dbReference type="ARBA" id="ARBA00004822"/>
    </source>
</evidence>
<evidence type="ECO:0000256" key="13">
    <source>
        <dbReference type="ARBA" id="ARBA00026053"/>
    </source>
</evidence>
<feature type="binding site" evidence="19">
    <location>
        <position position="185"/>
    </location>
    <ligand>
        <name>substrate</name>
    </ligand>
</feature>
<keyword evidence="22" id="KW-1185">Reference proteome</keyword>
<accession>A0A3P7J384</accession>
<dbReference type="GO" id="GO:0001717">
    <property type="term" value="P:conversion of seryl-tRNAsec to selenocys-tRNAsec"/>
    <property type="evidence" value="ECO:0007669"/>
    <property type="project" value="UniProtKB-UniRule"/>
</dbReference>
<evidence type="ECO:0000256" key="19">
    <source>
        <dbReference type="PIRSR" id="PIRSR017689-1"/>
    </source>
</evidence>
<evidence type="ECO:0000256" key="6">
    <source>
        <dbReference type="ARBA" id="ARBA00021963"/>
    </source>
</evidence>
<evidence type="ECO:0000256" key="8">
    <source>
        <dbReference type="ARBA" id="ARBA00022679"/>
    </source>
</evidence>
<feature type="binding site" evidence="19">
    <location>
        <position position="361"/>
    </location>
    <ligand>
        <name>tRNA</name>
        <dbReference type="ChEBI" id="CHEBI:17843"/>
    </ligand>
</feature>
<proteinExistence type="inferred from homology"/>
<dbReference type="InterPro" id="IPR019872">
    <property type="entry name" value="Sec-tRNA_Se_transferase"/>
</dbReference>
<dbReference type="GO" id="GO:0005737">
    <property type="term" value="C:cytoplasm"/>
    <property type="evidence" value="ECO:0007669"/>
    <property type="project" value="UniProtKB-SubCell"/>
</dbReference>
<dbReference type="GO" id="GO:0098621">
    <property type="term" value="F:O-phosphoseryl-tRNA(Sec) selenium transferase activity"/>
    <property type="evidence" value="ECO:0007669"/>
    <property type="project" value="UniProtKB-EC"/>
</dbReference>
<name>A0A3P7J384_STRVU</name>
<evidence type="ECO:0000256" key="10">
    <source>
        <dbReference type="ARBA" id="ARBA00022898"/>
    </source>
</evidence>
<keyword evidence="8 18" id="KW-0808">Transferase</keyword>
<dbReference type="SUPFAM" id="SSF53383">
    <property type="entry name" value="PLP-dependent transferases"/>
    <property type="match status" value="2"/>
</dbReference>
<dbReference type="InterPro" id="IPR008829">
    <property type="entry name" value="SepSecS/SepCysS"/>
</dbReference>
<keyword evidence="11 18" id="KW-0648">Protein biosynthesis</keyword>
<dbReference type="AlphaFoldDB" id="A0A3P7J384"/>
<dbReference type="EMBL" id="UYYB01094715">
    <property type="protein sequence ID" value="VDM74883.1"/>
    <property type="molecule type" value="Genomic_DNA"/>
</dbReference>
<evidence type="ECO:0000256" key="16">
    <source>
        <dbReference type="ARBA" id="ARBA00032693"/>
    </source>
</evidence>
<dbReference type="UniPathway" id="UPA00906">
    <property type="reaction ID" value="UER00898"/>
</dbReference>
<dbReference type="Pfam" id="PF05889">
    <property type="entry name" value="SepSecS"/>
    <property type="match status" value="4"/>
</dbReference>